<dbReference type="AlphaFoldDB" id="A0A5N5HWD6"/>
<reference evidence="3" key="2">
    <citation type="submission" date="2019-10" db="EMBL/GenBank/DDBJ databases">
        <title>A de novo genome assembly of a pear dwarfing rootstock.</title>
        <authorList>
            <person name="Wang F."/>
            <person name="Wang J."/>
            <person name="Li S."/>
            <person name="Zhang Y."/>
            <person name="Fang M."/>
            <person name="Ma L."/>
            <person name="Zhao Y."/>
            <person name="Jiang S."/>
        </authorList>
    </citation>
    <scope>NUCLEOTIDE SEQUENCE [LARGE SCALE GENOMIC DNA]</scope>
</reference>
<organism evidence="2 3">
    <name type="scientific">Pyrus ussuriensis x Pyrus communis</name>
    <dbReference type="NCBI Taxonomy" id="2448454"/>
    <lineage>
        <taxon>Eukaryota</taxon>
        <taxon>Viridiplantae</taxon>
        <taxon>Streptophyta</taxon>
        <taxon>Embryophyta</taxon>
        <taxon>Tracheophyta</taxon>
        <taxon>Spermatophyta</taxon>
        <taxon>Magnoliopsida</taxon>
        <taxon>eudicotyledons</taxon>
        <taxon>Gunneridae</taxon>
        <taxon>Pentapetalae</taxon>
        <taxon>rosids</taxon>
        <taxon>fabids</taxon>
        <taxon>Rosales</taxon>
        <taxon>Rosaceae</taxon>
        <taxon>Amygdaloideae</taxon>
        <taxon>Maleae</taxon>
        <taxon>Pyrus</taxon>
    </lineage>
</organism>
<reference evidence="2 3" key="1">
    <citation type="submission" date="2019-09" db="EMBL/GenBank/DDBJ databases">
        <authorList>
            <person name="Ou C."/>
        </authorList>
    </citation>
    <scope>NUCLEOTIDE SEQUENCE [LARGE SCALE GENOMIC DNA]</scope>
    <source>
        <strain evidence="2">S2</strain>
        <tissue evidence="2">Leaf</tissue>
    </source>
</reference>
<protein>
    <submittedName>
        <fullName evidence="2">Ankyrin repeat-containing protein</fullName>
    </submittedName>
</protein>
<reference evidence="2 3" key="3">
    <citation type="submission" date="2019-11" db="EMBL/GenBank/DDBJ databases">
        <title>A de novo genome assembly of a pear dwarfing rootstock.</title>
        <authorList>
            <person name="Wang F."/>
            <person name="Wang J."/>
            <person name="Li S."/>
            <person name="Zhang Y."/>
            <person name="Fang M."/>
            <person name="Ma L."/>
            <person name="Zhao Y."/>
            <person name="Jiang S."/>
        </authorList>
    </citation>
    <scope>NUCLEOTIDE SEQUENCE [LARGE SCALE GENOMIC DNA]</scope>
    <source>
        <strain evidence="2">S2</strain>
        <tissue evidence="2">Leaf</tissue>
    </source>
</reference>
<accession>A0A5N5HWD6</accession>
<name>A0A5N5HWD6_9ROSA</name>
<keyword evidence="3" id="KW-1185">Reference proteome</keyword>
<comment type="caution">
    <text evidence="2">The sequence shown here is derived from an EMBL/GenBank/DDBJ whole genome shotgun (WGS) entry which is preliminary data.</text>
</comment>
<feature type="region of interest" description="Disordered" evidence="1">
    <location>
        <begin position="22"/>
        <end position="44"/>
    </location>
</feature>
<dbReference type="Proteomes" id="UP000327157">
    <property type="component" value="Chromosome 12"/>
</dbReference>
<gene>
    <name evidence="2" type="ORF">D8674_007309</name>
</gene>
<sequence length="78" mass="8406">MEAILRGAGALRARDIVHSGVQGFSSHSHNHTHTASETHQDSSVAAAAAEDKYMGILPVQKGQRVLATHVPRCWLSLH</sequence>
<evidence type="ECO:0000313" key="2">
    <source>
        <dbReference type="EMBL" id="KAB2629790.1"/>
    </source>
</evidence>
<evidence type="ECO:0000313" key="3">
    <source>
        <dbReference type="Proteomes" id="UP000327157"/>
    </source>
</evidence>
<evidence type="ECO:0000256" key="1">
    <source>
        <dbReference type="SAM" id="MobiDB-lite"/>
    </source>
</evidence>
<proteinExistence type="predicted"/>
<dbReference type="EMBL" id="SMOL01000143">
    <property type="protein sequence ID" value="KAB2629790.1"/>
    <property type="molecule type" value="Genomic_DNA"/>
</dbReference>